<dbReference type="EMBL" id="JAQQWM010000002">
    <property type="protein sequence ID" value="KAK8077745.1"/>
    <property type="molecule type" value="Genomic_DNA"/>
</dbReference>
<dbReference type="Proteomes" id="UP001446871">
    <property type="component" value="Unassembled WGS sequence"/>
</dbReference>
<gene>
    <name evidence="3" type="ORF">PG996_003915</name>
</gene>
<proteinExistence type="inferred from homology"/>
<organism evidence="3 4">
    <name type="scientific">Apiospora saccharicola</name>
    <dbReference type="NCBI Taxonomy" id="335842"/>
    <lineage>
        <taxon>Eukaryota</taxon>
        <taxon>Fungi</taxon>
        <taxon>Dikarya</taxon>
        <taxon>Ascomycota</taxon>
        <taxon>Pezizomycotina</taxon>
        <taxon>Sordariomycetes</taxon>
        <taxon>Xylariomycetidae</taxon>
        <taxon>Amphisphaeriales</taxon>
        <taxon>Apiosporaceae</taxon>
        <taxon>Apiospora</taxon>
    </lineage>
</organism>
<dbReference type="InterPro" id="IPR007577">
    <property type="entry name" value="GlycoTrfase_DXD_sugar-bd_CS"/>
</dbReference>
<keyword evidence="2" id="KW-0812">Transmembrane</keyword>
<keyword evidence="2" id="KW-0472">Membrane</keyword>
<protein>
    <recommendedName>
        <fullName evidence="5">Initiation-specific alpha-1,6-mannosyltransferase</fullName>
    </recommendedName>
</protein>
<evidence type="ECO:0000313" key="4">
    <source>
        <dbReference type="Proteomes" id="UP001446871"/>
    </source>
</evidence>
<feature type="transmembrane region" description="Helical" evidence="2">
    <location>
        <begin position="21"/>
        <end position="38"/>
    </location>
</feature>
<dbReference type="InterPro" id="IPR039367">
    <property type="entry name" value="Och1-like"/>
</dbReference>
<dbReference type="Gene3D" id="3.90.550.20">
    <property type="match status" value="1"/>
</dbReference>
<comment type="caution">
    <text evidence="3">The sequence shown here is derived from an EMBL/GenBank/DDBJ whole genome shotgun (WGS) entry which is preliminary data.</text>
</comment>
<dbReference type="InterPro" id="IPR029044">
    <property type="entry name" value="Nucleotide-diphossugar_trans"/>
</dbReference>
<dbReference type="PANTHER" id="PTHR31834:SF8">
    <property type="entry name" value="TRANSFERASE, PUTATIVE (AFU_ORTHOLOGUE AFUA_6G14040)-RELATED"/>
    <property type="match status" value="1"/>
</dbReference>
<dbReference type="PANTHER" id="PTHR31834">
    <property type="entry name" value="INITIATION-SPECIFIC ALPHA-1,6-MANNOSYLTRANSFERASE"/>
    <property type="match status" value="1"/>
</dbReference>
<evidence type="ECO:0008006" key="5">
    <source>
        <dbReference type="Google" id="ProtNLM"/>
    </source>
</evidence>
<reference evidence="3 4" key="1">
    <citation type="submission" date="2023-01" db="EMBL/GenBank/DDBJ databases">
        <title>Analysis of 21 Apiospora genomes using comparative genomics revels a genus with tremendous synthesis potential of carbohydrate active enzymes and secondary metabolites.</title>
        <authorList>
            <person name="Sorensen T."/>
        </authorList>
    </citation>
    <scope>NUCLEOTIDE SEQUENCE [LARGE SCALE GENOMIC DNA]</scope>
    <source>
        <strain evidence="3 4">CBS 83171</strain>
    </source>
</reference>
<comment type="similarity">
    <text evidence="1">Belongs to the glycosyltransferase 32 family.</text>
</comment>
<accession>A0ABR1W2N7</accession>
<dbReference type="Pfam" id="PF04488">
    <property type="entry name" value="Gly_transf_sug"/>
    <property type="match status" value="1"/>
</dbReference>
<name>A0ABR1W2N7_9PEZI</name>
<evidence type="ECO:0000256" key="1">
    <source>
        <dbReference type="ARBA" id="ARBA00009003"/>
    </source>
</evidence>
<dbReference type="SUPFAM" id="SSF53448">
    <property type="entry name" value="Nucleotide-diphospho-sugar transferases"/>
    <property type="match status" value="1"/>
</dbReference>
<sequence>MDMLKQLKGNALPSIWRRPRQAIALGAALLLLAVLYLYKPHYRHIPGASPPYTQYQDHPPAVVDVVTPPPQTGSLVAEKIWQIFFPQDGAAEQYVANPELRDTATWIGMNSGYQYRLVGRQWSDDYVEKYFAHDKSLLDTYRSLTQHGLKSDILRYLLLSREGGVYTDIDTISLKPVDLWVPERYHRDARVVVGIEFDRLNGSGWVEIPHDLQFCQWTIAAAPGHPLFRDMVDRAVQSLNELAGLHNTTLASLQPTNFETVNSTGPAAWTDVVFEHLQRADPQITNLMDMSGLAEPRLVGDILVLPIDGFGMGQAHSGATNDGSIPDGAMLKHLFRGSWRGST</sequence>
<evidence type="ECO:0000313" key="3">
    <source>
        <dbReference type="EMBL" id="KAK8077745.1"/>
    </source>
</evidence>
<keyword evidence="4" id="KW-1185">Reference proteome</keyword>
<evidence type="ECO:0000256" key="2">
    <source>
        <dbReference type="SAM" id="Phobius"/>
    </source>
</evidence>
<keyword evidence="2" id="KW-1133">Transmembrane helix</keyword>